<dbReference type="EMBL" id="KZ348173">
    <property type="protein sequence ID" value="PIO66573.1"/>
    <property type="molecule type" value="Genomic_DNA"/>
</dbReference>
<dbReference type="InterPro" id="IPR027417">
    <property type="entry name" value="P-loop_NTPase"/>
</dbReference>
<evidence type="ECO:0000313" key="1">
    <source>
        <dbReference type="EMBL" id="PIO66573.1"/>
    </source>
</evidence>
<dbReference type="AlphaFoldDB" id="A0A2G9U8Q1"/>
<gene>
    <name evidence="1" type="ORF">TELCIR_11713</name>
</gene>
<evidence type="ECO:0008006" key="3">
    <source>
        <dbReference type="Google" id="ProtNLM"/>
    </source>
</evidence>
<proteinExistence type="predicted"/>
<sequence>MSSRKVAWQNKTRRKESIHNVFCCVGSSSMLFNSQNLNPNRVGEADPKQQYRQNQLIEAQIEKERQIQKKTLKILLLGGPGSGKSTIFKQMK</sequence>
<reference evidence="1 2" key="1">
    <citation type="submission" date="2015-09" db="EMBL/GenBank/DDBJ databases">
        <title>Draft genome of the parasitic nematode Teladorsagia circumcincta isolate WARC Sus (inbred).</title>
        <authorList>
            <person name="Mitreva M."/>
        </authorList>
    </citation>
    <scope>NUCLEOTIDE SEQUENCE [LARGE SCALE GENOMIC DNA]</scope>
    <source>
        <strain evidence="1 2">S</strain>
    </source>
</reference>
<evidence type="ECO:0000313" key="2">
    <source>
        <dbReference type="Proteomes" id="UP000230423"/>
    </source>
</evidence>
<dbReference type="Proteomes" id="UP000230423">
    <property type="component" value="Unassembled WGS sequence"/>
</dbReference>
<keyword evidence="2" id="KW-1185">Reference proteome</keyword>
<dbReference type="OrthoDB" id="5905272at2759"/>
<accession>A0A2G9U8Q1</accession>
<name>A0A2G9U8Q1_TELCI</name>
<protein>
    <recommendedName>
        <fullName evidence="3">G-protein alpha subunit</fullName>
    </recommendedName>
</protein>
<dbReference type="Gene3D" id="3.40.50.300">
    <property type="entry name" value="P-loop containing nucleotide triphosphate hydrolases"/>
    <property type="match status" value="1"/>
</dbReference>
<organism evidence="1 2">
    <name type="scientific">Teladorsagia circumcincta</name>
    <name type="common">Brown stomach worm</name>
    <name type="synonym">Ostertagia circumcincta</name>
    <dbReference type="NCBI Taxonomy" id="45464"/>
    <lineage>
        <taxon>Eukaryota</taxon>
        <taxon>Metazoa</taxon>
        <taxon>Ecdysozoa</taxon>
        <taxon>Nematoda</taxon>
        <taxon>Chromadorea</taxon>
        <taxon>Rhabditida</taxon>
        <taxon>Rhabditina</taxon>
        <taxon>Rhabditomorpha</taxon>
        <taxon>Strongyloidea</taxon>
        <taxon>Trichostrongylidae</taxon>
        <taxon>Teladorsagia</taxon>
    </lineage>
</organism>
<dbReference type="SUPFAM" id="SSF52540">
    <property type="entry name" value="P-loop containing nucleoside triphosphate hydrolases"/>
    <property type="match status" value="1"/>
</dbReference>